<organism evidence="1 2">
    <name type="scientific">Bacillus suaedaesalsae</name>
    <dbReference type="NCBI Taxonomy" id="2810349"/>
    <lineage>
        <taxon>Bacteria</taxon>
        <taxon>Bacillati</taxon>
        <taxon>Bacillota</taxon>
        <taxon>Bacilli</taxon>
        <taxon>Bacillales</taxon>
        <taxon>Bacillaceae</taxon>
        <taxon>Bacillus</taxon>
    </lineage>
</organism>
<keyword evidence="2" id="KW-1185">Reference proteome</keyword>
<name>A0ABS2DGK1_9BACI</name>
<accession>A0ABS2DGK1</accession>
<dbReference type="Gene3D" id="3.10.450.50">
    <property type="match status" value="1"/>
</dbReference>
<comment type="caution">
    <text evidence="1">The sequence shown here is derived from an EMBL/GenBank/DDBJ whole genome shotgun (WGS) entry which is preliminary data.</text>
</comment>
<evidence type="ECO:0000313" key="2">
    <source>
        <dbReference type="Proteomes" id="UP001518925"/>
    </source>
</evidence>
<dbReference type="EMBL" id="JAFELM010000015">
    <property type="protein sequence ID" value="MBM6616676.1"/>
    <property type="molecule type" value="Genomic_DNA"/>
</dbReference>
<dbReference type="SUPFAM" id="SSF103642">
    <property type="entry name" value="Sec-C motif"/>
    <property type="match status" value="1"/>
</dbReference>
<dbReference type="InterPro" id="IPR004027">
    <property type="entry name" value="SEC_C_motif"/>
</dbReference>
<sequence>MAGVLRLEEHIPQLAGILAKPDDTLAGEASTALIAFQSDEVVKAVAPYLAKDDSFVYALSVLEYIKTEASAQVLMNAYNQTDNLANQDMIFEAIAHHYSKDSALVMKKHLENEYQSGMVELEPVAYGYFKILGLHHRDLSFWKQVALENEMEFREGSQTPIVVEEKVGRNDPCICGSGKKNKKCCGK</sequence>
<proteinExistence type="predicted"/>
<reference evidence="1 2" key="1">
    <citation type="submission" date="2021-02" db="EMBL/GenBank/DDBJ databases">
        <title>Bacillus sp. RD4P76, an endophyte from a halophyte.</title>
        <authorList>
            <person name="Sun J.-Q."/>
        </authorList>
    </citation>
    <scope>NUCLEOTIDE SEQUENCE [LARGE SCALE GENOMIC DNA]</scope>
    <source>
        <strain evidence="1 2">RD4P76</strain>
    </source>
</reference>
<dbReference type="Proteomes" id="UP001518925">
    <property type="component" value="Unassembled WGS sequence"/>
</dbReference>
<evidence type="ECO:0000313" key="1">
    <source>
        <dbReference type="EMBL" id="MBM6616676.1"/>
    </source>
</evidence>
<gene>
    <name evidence="1" type="ORF">JR050_03145</name>
</gene>
<protein>
    <submittedName>
        <fullName evidence="1">SEC-C domain-containing protein</fullName>
    </submittedName>
</protein>
<dbReference type="Pfam" id="PF02810">
    <property type="entry name" value="SEC-C"/>
    <property type="match status" value="1"/>
</dbReference>